<evidence type="ECO:0008006" key="2">
    <source>
        <dbReference type="Google" id="ProtNLM"/>
    </source>
</evidence>
<protein>
    <recommendedName>
        <fullName evidence="2">Transposase IS204/IS1001/IS1096/IS1165 zinc-finger domain-containing protein</fullName>
    </recommendedName>
</protein>
<dbReference type="EMBL" id="LAZR01062146">
    <property type="protein sequence ID" value="KKK62128.1"/>
    <property type="molecule type" value="Genomic_DNA"/>
</dbReference>
<sequence>MKRCPHCNGKLVPLQKQALFDSTRGSLKFIKVRQLFRCKRCKKEMEL</sequence>
<reference evidence="1" key="1">
    <citation type="journal article" date="2015" name="Nature">
        <title>Complex archaea that bridge the gap between prokaryotes and eukaryotes.</title>
        <authorList>
            <person name="Spang A."/>
            <person name="Saw J.H."/>
            <person name="Jorgensen S.L."/>
            <person name="Zaremba-Niedzwiedzka K."/>
            <person name="Martijn J."/>
            <person name="Lind A.E."/>
            <person name="van Eijk R."/>
            <person name="Schleper C."/>
            <person name="Guy L."/>
            <person name="Ettema T.J."/>
        </authorList>
    </citation>
    <scope>NUCLEOTIDE SEQUENCE</scope>
</reference>
<organism evidence="1">
    <name type="scientific">marine sediment metagenome</name>
    <dbReference type="NCBI Taxonomy" id="412755"/>
    <lineage>
        <taxon>unclassified sequences</taxon>
        <taxon>metagenomes</taxon>
        <taxon>ecological metagenomes</taxon>
    </lineage>
</organism>
<accession>A0A0F8WZP2</accession>
<gene>
    <name evidence="1" type="ORF">LCGC14_3007420</name>
</gene>
<evidence type="ECO:0000313" key="1">
    <source>
        <dbReference type="EMBL" id="KKK62128.1"/>
    </source>
</evidence>
<name>A0A0F8WZP2_9ZZZZ</name>
<dbReference type="AlphaFoldDB" id="A0A0F8WZP2"/>
<comment type="caution">
    <text evidence="1">The sequence shown here is derived from an EMBL/GenBank/DDBJ whole genome shotgun (WGS) entry which is preliminary data.</text>
</comment>
<proteinExistence type="predicted"/>